<accession>A0A2N5CDX5</accession>
<reference evidence="1 2" key="1">
    <citation type="submission" date="2017-12" db="EMBL/GenBank/DDBJ databases">
        <title>Genome sequence of the active heterotrophic nitrifier-denitrifier, Cupriavidus pauculus UM1.</title>
        <authorList>
            <person name="Putonti C."/>
            <person name="Castignetti D."/>
        </authorList>
    </citation>
    <scope>NUCLEOTIDE SEQUENCE [LARGE SCALE GENOMIC DNA]</scope>
    <source>
        <strain evidence="1 2">UM1</strain>
    </source>
</reference>
<gene>
    <name evidence="1" type="ORF">CYJ10_12535</name>
</gene>
<dbReference type="AlphaFoldDB" id="A0A2N5CDX5"/>
<name>A0A2N5CDX5_9BURK</name>
<sequence>MLNSLTSDQLNGMLLAQSVLIYAILRSLPPSEREAIKIAYAAESERSTEEVEHWPTSRAFRRGFEEQTSVQLARLYSFRSPTTV</sequence>
<comment type="caution">
    <text evidence="1">The sequence shown here is derived from an EMBL/GenBank/DDBJ whole genome shotgun (WGS) entry which is preliminary data.</text>
</comment>
<organism evidence="1 2">
    <name type="scientific">Cupriavidus pauculus</name>
    <dbReference type="NCBI Taxonomy" id="82633"/>
    <lineage>
        <taxon>Bacteria</taxon>
        <taxon>Pseudomonadati</taxon>
        <taxon>Pseudomonadota</taxon>
        <taxon>Betaproteobacteria</taxon>
        <taxon>Burkholderiales</taxon>
        <taxon>Burkholderiaceae</taxon>
        <taxon>Cupriavidus</taxon>
    </lineage>
</organism>
<proteinExistence type="predicted"/>
<evidence type="ECO:0000313" key="1">
    <source>
        <dbReference type="EMBL" id="PLQ00443.1"/>
    </source>
</evidence>
<dbReference type="Proteomes" id="UP000234341">
    <property type="component" value="Unassembled WGS sequence"/>
</dbReference>
<dbReference type="EMBL" id="PJRP01000004">
    <property type="protein sequence ID" value="PLQ00443.1"/>
    <property type="molecule type" value="Genomic_DNA"/>
</dbReference>
<protein>
    <submittedName>
        <fullName evidence="1">Uncharacterized protein</fullName>
    </submittedName>
</protein>
<evidence type="ECO:0000313" key="2">
    <source>
        <dbReference type="Proteomes" id="UP000234341"/>
    </source>
</evidence>